<organism evidence="1">
    <name type="scientific">marine metagenome</name>
    <dbReference type="NCBI Taxonomy" id="408172"/>
    <lineage>
        <taxon>unclassified sequences</taxon>
        <taxon>metagenomes</taxon>
        <taxon>ecological metagenomes</taxon>
    </lineage>
</organism>
<dbReference type="AlphaFoldDB" id="A0A381N228"/>
<accession>A0A381N228</accession>
<gene>
    <name evidence="1" type="ORF">METZ01_LOCUS582</name>
</gene>
<evidence type="ECO:0000313" key="1">
    <source>
        <dbReference type="EMBL" id="SUZ47728.1"/>
    </source>
</evidence>
<sequence length="53" mass="6177">MTRKRSQVQLLYRPPLLTWGNKEADVRIGVLQLDDVRLGFEYREGDGVPIVFM</sequence>
<dbReference type="EMBL" id="UINC01000033">
    <property type="protein sequence ID" value="SUZ47728.1"/>
    <property type="molecule type" value="Genomic_DNA"/>
</dbReference>
<feature type="non-terminal residue" evidence="1">
    <location>
        <position position="53"/>
    </location>
</feature>
<reference evidence="1" key="1">
    <citation type="submission" date="2018-05" db="EMBL/GenBank/DDBJ databases">
        <authorList>
            <person name="Lanie J.A."/>
            <person name="Ng W.-L."/>
            <person name="Kazmierczak K.M."/>
            <person name="Andrzejewski T.M."/>
            <person name="Davidsen T.M."/>
            <person name="Wayne K.J."/>
            <person name="Tettelin H."/>
            <person name="Glass J.I."/>
            <person name="Rusch D."/>
            <person name="Podicherti R."/>
            <person name="Tsui H.-C.T."/>
            <person name="Winkler M.E."/>
        </authorList>
    </citation>
    <scope>NUCLEOTIDE SEQUENCE</scope>
</reference>
<name>A0A381N228_9ZZZZ</name>
<proteinExistence type="predicted"/>
<protein>
    <submittedName>
        <fullName evidence="1">Uncharacterized protein</fullName>
    </submittedName>
</protein>